<evidence type="ECO:0000256" key="8">
    <source>
        <dbReference type="ARBA" id="ARBA00023136"/>
    </source>
</evidence>
<evidence type="ECO:0008006" key="13">
    <source>
        <dbReference type="Google" id="ProtNLM"/>
    </source>
</evidence>
<dbReference type="GO" id="GO:0005789">
    <property type="term" value="C:endoplasmic reticulum membrane"/>
    <property type="evidence" value="ECO:0007669"/>
    <property type="project" value="UniProtKB-SubCell"/>
</dbReference>
<proteinExistence type="inferred from homology"/>
<evidence type="ECO:0000256" key="5">
    <source>
        <dbReference type="ARBA" id="ARBA00022692"/>
    </source>
</evidence>
<gene>
    <name evidence="11" type="ORF">ACHAXA_006016</name>
</gene>
<evidence type="ECO:0000256" key="2">
    <source>
        <dbReference type="ARBA" id="ARBA00004259"/>
    </source>
</evidence>
<name>A0ABD3SRD5_9STRA</name>
<evidence type="ECO:0000256" key="3">
    <source>
        <dbReference type="ARBA" id="ARBA00004586"/>
    </source>
</evidence>
<dbReference type="PANTHER" id="PTHR13416">
    <property type="match status" value="1"/>
</dbReference>
<organism evidence="11 12">
    <name type="scientific">Cyclostephanos tholiformis</name>
    <dbReference type="NCBI Taxonomy" id="382380"/>
    <lineage>
        <taxon>Eukaryota</taxon>
        <taxon>Sar</taxon>
        <taxon>Stramenopiles</taxon>
        <taxon>Ochrophyta</taxon>
        <taxon>Bacillariophyta</taxon>
        <taxon>Coscinodiscophyceae</taxon>
        <taxon>Thalassiosirophycidae</taxon>
        <taxon>Stephanodiscales</taxon>
        <taxon>Stephanodiscaceae</taxon>
        <taxon>Cyclostephanos</taxon>
    </lineage>
</organism>
<dbReference type="Pfam" id="PF07787">
    <property type="entry name" value="TMEM43"/>
    <property type="match status" value="1"/>
</dbReference>
<comment type="similarity">
    <text evidence="4">Belongs to the TMEM43 family.</text>
</comment>
<protein>
    <recommendedName>
        <fullName evidence="13">Transmembrane protein</fullName>
    </recommendedName>
</protein>
<dbReference type="GO" id="GO:0005635">
    <property type="term" value="C:nuclear envelope"/>
    <property type="evidence" value="ECO:0007669"/>
    <property type="project" value="UniProtKB-SubCell"/>
</dbReference>
<feature type="transmembrane region" description="Helical" evidence="10">
    <location>
        <begin position="21"/>
        <end position="43"/>
    </location>
</feature>
<evidence type="ECO:0000256" key="7">
    <source>
        <dbReference type="ARBA" id="ARBA00022989"/>
    </source>
</evidence>
<evidence type="ECO:0000256" key="10">
    <source>
        <dbReference type="SAM" id="Phobius"/>
    </source>
</evidence>
<dbReference type="AlphaFoldDB" id="A0ABD3SRD5"/>
<keyword evidence="9" id="KW-0539">Nucleus</keyword>
<sequence>MPTVRRGRTYQKYGDDDSRGLGGVCSVILILALLVLPPAFLYVSERSRYVRYETLSTALSGGDIYELNRRGGDRGRHRRDGILLSPGTLVHGTSSNVYAHPADVDMDVAMPGALILRRRTEYCQWEEIQSRTCETCSRTVKAKDGSSKEESYQCDCVVRYDYVKNWRNRRINSLLFDQPGAHHNPMRDPMPSATFLDERAALTFREYGDDAHDDDVEAEEGGGDGDVVLRAILDPRMLSSGVRGWPYRNVEFNHDGMPPSPSYFARFLSFLGLSSLFRDDTRYETLSLLRDTPNSKAALRDNFVYVGRGGYFFSPYESPSTYGKLFNYFVQYLEGSLFDWQVGDLMPSCTAGDLRFRYEVQDPNVVSILGQVDASRDRVEDGIRITPRAMTTTNGQVDAASTIGLVHAGRRSARAMLVDEDADSRFRANIARVVLLLFWSIPASRLGGVALGREMGLSSVVVQAMGALGLCATLLGGMWLMIWGGTYGSIESIFAFLAGSVACYRAYRTSYGMGRGGRRWRAVWCRIAKWANTPPEWRVEDTYVGGFDSSARVGPGDDDKARSKKL</sequence>
<evidence type="ECO:0000256" key="4">
    <source>
        <dbReference type="ARBA" id="ARBA00006627"/>
    </source>
</evidence>
<evidence type="ECO:0000313" key="12">
    <source>
        <dbReference type="Proteomes" id="UP001530377"/>
    </source>
</evidence>
<keyword evidence="7 10" id="KW-1133">Transmembrane helix</keyword>
<evidence type="ECO:0000256" key="9">
    <source>
        <dbReference type="ARBA" id="ARBA00023242"/>
    </source>
</evidence>
<keyword evidence="5 10" id="KW-0812">Transmembrane</keyword>
<feature type="transmembrane region" description="Helical" evidence="10">
    <location>
        <begin position="488"/>
        <end position="507"/>
    </location>
</feature>
<comment type="subcellular location">
    <subcellularLocation>
        <location evidence="1">Endomembrane system</location>
        <topology evidence="1">Multi-pass membrane protein</topology>
    </subcellularLocation>
    <subcellularLocation>
        <location evidence="3">Endoplasmic reticulum membrane</location>
    </subcellularLocation>
    <subcellularLocation>
        <location evidence="2">Nucleus envelope</location>
    </subcellularLocation>
</comment>
<evidence type="ECO:0000256" key="1">
    <source>
        <dbReference type="ARBA" id="ARBA00004127"/>
    </source>
</evidence>
<keyword evidence="6" id="KW-0256">Endoplasmic reticulum</keyword>
<keyword evidence="12" id="KW-1185">Reference proteome</keyword>
<dbReference type="EMBL" id="JALLPB020000011">
    <property type="protein sequence ID" value="KAL3826936.1"/>
    <property type="molecule type" value="Genomic_DNA"/>
</dbReference>
<evidence type="ECO:0000313" key="11">
    <source>
        <dbReference type="EMBL" id="KAL3826936.1"/>
    </source>
</evidence>
<evidence type="ECO:0000256" key="6">
    <source>
        <dbReference type="ARBA" id="ARBA00022824"/>
    </source>
</evidence>
<accession>A0ABD3SRD5</accession>
<dbReference type="InterPro" id="IPR012430">
    <property type="entry name" value="TMEM43_fam"/>
</dbReference>
<keyword evidence="8 10" id="KW-0472">Membrane</keyword>
<reference evidence="11 12" key="1">
    <citation type="submission" date="2024-10" db="EMBL/GenBank/DDBJ databases">
        <title>Updated reference genomes for cyclostephanoid diatoms.</title>
        <authorList>
            <person name="Roberts W.R."/>
            <person name="Alverson A.J."/>
        </authorList>
    </citation>
    <scope>NUCLEOTIDE SEQUENCE [LARGE SCALE GENOMIC DNA]</scope>
    <source>
        <strain evidence="11 12">AJA228-03</strain>
    </source>
</reference>
<dbReference type="PANTHER" id="PTHR13416:SF2">
    <property type="entry name" value="TRANSMEMBRANE PROTEIN 43"/>
    <property type="match status" value="1"/>
</dbReference>
<feature type="transmembrane region" description="Helical" evidence="10">
    <location>
        <begin position="430"/>
        <end position="448"/>
    </location>
</feature>
<feature type="transmembrane region" description="Helical" evidence="10">
    <location>
        <begin position="460"/>
        <end position="482"/>
    </location>
</feature>
<dbReference type="Proteomes" id="UP001530377">
    <property type="component" value="Unassembled WGS sequence"/>
</dbReference>
<comment type="caution">
    <text evidence="11">The sequence shown here is derived from an EMBL/GenBank/DDBJ whole genome shotgun (WGS) entry which is preliminary data.</text>
</comment>